<feature type="transmembrane region" description="Helical" evidence="8">
    <location>
        <begin position="67"/>
        <end position="87"/>
    </location>
</feature>
<feature type="transmembrane region" description="Helical" evidence="8">
    <location>
        <begin position="99"/>
        <end position="118"/>
    </location>
</feature>
<dbReference type="GO" id="GO:0005886">
    <property type="term" value="C:plasma membrane"/>
    <property type="evidence" value="ECO:0007669"/>
    <property type="project" value="UniProtKB-SubCell"/>
</dbReference>
<organism evidence="9 10">
    <name type="scientific">Drosophila suzukii</name>
    <name type="common">Spotted-wing drosophila fruit fly</name>
    <dbReference type="NCBI Taxonomy" id="28584"/>
    <lineage>
        <taxon>Eukaryota</taxon>
        <taxon>Metazoa</taxon>
        <taxon>Ecdysozoa</taxon>
        <taxon>Arthropoda</taxon>
        <taxon>Hexapoda</taxon>
        <taxon>Insecta</taxon>
        <taxon>Pterygota</taxon>
        <taxon>Neoptera</taxon>
        <taxon>Endopterygota</taxon>
        <taxon>Diptera</taxon>
        <taxon>Brachycera</taxon>
        <taxon>Muscomorpha</taxon>
        <taxon>Ephydroidea</taxon>
        <taxon>Drosophilidae</taxon>
        <taxon>Drosophila</taxon>
        <taxon>Sophophora</taxon>
    </lineage>
</organism>
<sequence>MDMSLARLQFSWSSVMAGKRVESWSRFLLLWLYRFARGLSLLSSNLDRDKLQLKSPKQGSSNRILSILWRCLVVIAYAGVLPLLTGSTIGKRLESYADLFAFVQVISVAILAVISFIIQAKGESKFREVLNRYLSLYQRICSATRLQQLFPPKFVVFFLLKLFFTLCGCFHEVTPLLKVENFENVGMIAAVFVGTYMWLGTLFVLDACFLGFLISGILYEHMAANIMAMLKRMEPIESQEEGSRMTHYRRMRLLCDFADELDECAAIYSELYEVTISFRRMLQWQILFYVYYNFINICLMLYEYILHYLNDDEVALVSLVMASVKLANLVLLIMCADYTVSESLKPKRLPLEIVCSDMDERWDKSVETFISQLQTQRLEIKVLGFFHLNNEFILLILSAIISYLFILLQFGITGGFEASEDIKHQFD</sequence>
<dbReference type="GO" id="GO:0030424">
    <property type="term" value="C:axon"/>
    <property type="evidence" value="ECO:0007669"/>
    <property type="project" value="TreeGrafter"/>
</dbReference>
<feature type="transmembrane region" description="Helical" evidence="8">
    <location>
        <begin position="315"/>
        <end position="340"/>
    </location>
</feature>
<dbReference type="RefSeq" id="XP_065722870.1">
    <property type="nucleotide sequence ID" value="XM_065866798.2"/>
</dbReference>
<dbReference type="GO" id="GO:0007165">
    <property type="term" value="P:signal transduction"/>
    <property type="evidence" value="ECO:0007669"/>
    <property type="project" value="UniProtKB-KW"/>
</dbReference>
<keyword evidence="6 8" id="KW-0675">Receptor</keyword>
<dbReference type="GO" id="GO:0030425">
    <property type="term" value="C:dendrite"/>
    <property type="evidence" value="ECO:0007669"/>
    <property type="project" value="TreeGrafter"/>
</dbReference>
<evidence type="ECO:0000313" key="9">
    <source>
        <dbReference type="Proteomes" id="UP001652628"/>
    </source>
</evidence>
<dbReference type="PANTHER" id="PTHR21143:SF133">
    <property type="entry name" value="GUSTATORY AND PHEROMONE RECEPTOR 32A-RELATED"/>
    <property type="match status" value="1"/>
</dbReference>
<evidence type="ECO:0000256" key="8">
    <source>
        <dbReference type="RuleBase" id="RU363108"/>
    </source>
</evidence>
<feature type="transmembrane region" description="Helical" evidence="8">
    <location>
        <begin position="154"/>
        <end position="174"/>
    </location>
</feature>
<evidence type="ECO:0000313" key="10">
    <source>
        <dbReference type="RefSeq" id="XP_065722870.1"/>
    </source>
</evidence>
<evidence type="ECO:0000256" key="5">
    <source>
        <dbReference type="ARBA" id="ARBA00023136"/>
    </source>
</evidence>
<dbReference type="GeneID" id="108016177"/>
<evidence type="ECO:0000256" key="1">
    <source>
        <dbReference type="ARBA" id="ARBA00004651"/>
    </source>
</evidence>
<name>A0AB40DF05_DROSZ</name>
<accession>A0AB40DF05</accession>
<dbReference type="Pfam" id="PF08395">
    <property type="entry name" value="7tm_7"/>
    <property type="match status" value="1"/>
</dbReference>
<evidence type="ECO:0000256" key="4">
    <source>
        <dbReference type="ARBA" id="ARBA00022989"/>
    </source>
</evidence>
<evidence type="ECO:0000256" key="3">
    <source>
        <dbReference type="ARBA" id="ARBA00022692"/>
    </source>
</evidence>
<reference evidence="10" key="1">
    <citation type="submission" date="2025-08" db="UniProtKB">
        <authorList>
            <consortium name="RefSeq"/>
        </authorList>
    </citation>
    <scope>IDENTIFICATION</scope>
</reference>
<comment type="function">
    <text evidence="8">Gustatory receptor which mediates acceptance or avoidance behavior, depending on its substrates.</text>
</comment>
<keyword evidence="2 8" id="KW-1003">Cell membrane</keyword>
<feature type="transmembrane region" description="Helical" evidence="8">
    <location>
        <begin position="286"/>
        <end position="309"/>
    </location>
</feature>
<comment type="similarity">
    <text evidence="8">Belongs to the insect chemoreceptor superfamily. Gustatory receptor (GR) family.</text>
</comment>
<keyword evidence="4 8" id="KW-1133">Transmembrane helix</keyword>
<dbReference type="Proteomes" id="UP001652628">
    <property type="component" value="Chromosome 3"/>
</dbReference>
<proteinExistence type="inferred from homology"/>
<dbReference type="GO" id="GO:0008049">
    <property type="term" value="P:male courtship behavior"/>
    <property type="evidence" value="ECO:0007669"/>
    <property type="project" value="TreeGrafter"/>
</dbReference>
<dbReference type="AlphaFoldDB" id="A0AB40DF05"/>
<dbReference type="CTD" id="42568"/>
<evidence type="ECO:0000256" key="2">
    <source>
        <dbReference type="ARBA" id="ARBA00022475"/>
    </source>
</evidence>
<feature type="transmembrane region" description="Helical" evidence="8">
    <location>
        <begin position="392"/>
        <end position="412"/>
    </location>
</feature>
<feature type="transmembrane region" description="Helical" evidence="8">
    <location>
        <begin position="186"/>
        <end position="219"/>
    </location>
</feature>
<comment type="subcellular location">
    <subcellularLocation>
        <location evidence="1 8">Cell membrane</location>
        <topology evidence="1 8">Multi-pass membrane protein</topology>
    </subcellularLocation>
</comment>
<protein>
    <recommendedName>
        <fullName evidence="8">Gustatory receptor</fullName>
    </recommendedName>
</protein>
<keyword evidence="7 8" id="KW-0807">Transducer</keyword>
<dbReference type="PANTHER" id="PTHR21143">
    <property type="entry name" value="INVERTEBRATE GUSTATORY RECEPTOR"/>
    <property type="match status" value="1"/>
</dbReference>
<dbReference type="GO" id="GO:0043025">
    <property type="term" value="C:neuronal cell body"/>
    <property type="evidence" value="ECO:0007669"/>
    <property type="project" value="TreeGrafter"/>
</dbReference>
<keyword evidence="3 8" id="KW-0812">Transmembrane</keyword>
<evidence type="ECO:0000256" key="6">
    <source>
        <dbReference type="ARBA" id="ARBA00023170"/>
    </source>
</evidence>
<dbReference type="GO" id="GO:0007635">
    <property type="term" value="P:chemosensory behavior"/>
    <property type="evidence" value="ECO:0007669"/>
    <property type="project" value="TreeGrafter"/>
</dbReference>
<dbReference type="InterPro" id="IPR013604">
    <property type="entry name" value="7TM_chemorcpt"/>
</dbReference>
<keyword evidence="5 8" id="KW-0472">Membrane</keyword>
<keyword evidence="9" id="KW-1185">Reference proteome</keyword>
<gene>
    <name evidence="10" type="primary">Gr93a</name>
</gene>
<dbReference type="GO" id="GO:0050909">
    <property type="term" value="P:sensory perception of taste"/>
    <property type="evidence" value="ECO:0007669"/>
    <property type="project" value="InterPro"/>
</dbReference>
<evidence type="ECO:0000256" key="7">
    <source>
        <dbReference type="ARBA" id="ARBA00023224"/>
    </source>
</evidence>